<gene>
    <name evidence="3" type="ORF">TGDOM2_277860C</name>
</gene>
<dbReference type="SUPFAM" id="SSF53335">
    <property type="entry name" value="S-adenosyl-L-methionine-dependent methyltransferases"/>
    <property type="match status" value="1"/>
</dbReference>
<evidence type="ECO:0000313" key="4">
    <source>
        <dbReference type="Proteomes" id="UP000028837"/>
    </source>
</evidence>
<reference evidence="3 4" key="1">
    <citation type="submission" date="2014-02" db="EMBL/GenBank/DDBJ databases">
        <authorList>
            <person name="Sibley D."/>
            <person name="Venepally P."/>
            <person name="Karamycheva S."/>
            <person name="Hadjithomas M."/>
            <person name="Khan A."/>
            <person name="Brunk B."/>
            <person name="Roos D."/>
            <person name="Caler E."/>
            <person name="Lorenzi H."/>
        </authorList>
    </citation>
    <scope>NUCLEOTIDE SEQUENCE [LARGE SCALE GENOMIC DNA]</scope>
    <source>
        <strain evidence="3 4">GAB2-2007-GAL-DOM2</strain>
    </source>
</reference>
<accession>A0A086JQD6</accession>
<keyword evidence="1 3" id="KW-0489">Methyltransferase</keyword>
<keyword evidence="2 3" id="KW-0808">Transferase</keyword>
<dbReference type="Proteomes" id="UP000028837">
    <property type="component" value="Unassembled WGS sequence"/>
</dbReference>
<evidence type="ECO:0000256" key="1">
    <source>
        <dbReference type="ARBA" id="ARBA00022603"/>
    </source>
</evidence>
<evidence type="ECO:0000313" key="3">
    <source>
        <dbReference type="EMBL" id="KFG34354.1"/>
    </source>
</evidence>
<dbReference type="PANTHER" id="PTHR13370:SF3">
    <property type="entry name" value="TRNA (GUANINE(10)-N2)-METHYLTRANSFERASE HOMOLOG"/>
    <property type="match status" value="1"/>
</dbReference>
<dbReference type="GO" id="GO:0032259">
    <property type="term" value="P:methylation"/>
    <property type="evidence" value="ECO:0007669"/>
    <property type="project" value="UniProtKB-KW"/>
</dbReference>
<dbReference type="AlphaFoldDB" id="A0A086JQD6"/>
<dbReference type="GO" id="GO:0005737">
    <property type="term" value="C:cytoplasm"/>
    <property type="evidence" value="ECO:0007669"/>
    <property type="project" value="TreeGrafter"/>
</dbReference>
<organism evidence="3 4">
    <name type="scientific">Toxoplasma gondii GAB2-2007-GAL-DOM2</name>
    <dbReference type="NCBI Taxonomy" id="1130820"/>
    <lineage>
        <taxon>Eukaryota</taxon>
        <taxon>Sar</taxon>
        <taxon>Alveolata</taxon>
        <taxon>Apicomplexa</taxon>
        <taxon>Conoidasida</taxon>
        <taxon>Coccidia</taxon>
        <taxon>Eucoccidiorida</taxon>
        <taxon>Eimeriorina</taxon>
        <taxon>Sarcocystidae</taxon>
        <taxon>Toxoplasma</taxon>
    </lineage>
</organism>
<dbReference type="Gene3D" id="3.40.50.150">
    <property type="entry name" value="Vaccinia Virus protein VP39"/>
    <property type="match status" value="1"/>
</dbReference>
<dbReference type="GO" id="GO:0008168">
    <property type="term" value="F:methyltransferase activity"/>
    <property type="evidence" value="ECO:0007669"/>
    <property type="project" value="UniProtKB-KW"/>
</dbReference>
<feature type="non-terminal residue" evidence="3">
    <location>
        <position position="1"/>
    </location>
</feature>
<dbReference type="PANTHER" id="PTHR13370">
    <property type="entry name" value="RNA METHYLASE-RELATED"/>
    <property type="match status" value="1"/>
</dbReference>
<name>A0A086JQD6_TOXGO</name>
<dbReference type="InterPro" id="IPR029063">
    <property type="entry name" value="SAM-dependent_MTases_sf"/>
</dbReference>
<sequence length="77" mass="8449">AHVKRGTLVLDPFVGTGSILISASYYGATCVGSDIDIRVLKGYSVAYLNPHIKHPPNGKTYGWPGFERKREEAKKSE</sequence>
<evidence type="ECO:0000256" key="2">
    <source>
        <dbReference type="ARBA" id="ARBA00022679"/>
    </source>
</evidence>
<proteinExistence type="predicted"/>
<protein>
    <submittedName>
        <fullName evidence="3">Putative methyltransferase</fullName>
    </submittedName>
</protein>
<dbReference type="EMBL" id="AHZU02001253">
    <property type="protein sequence ID" value="KFG34354.1"/>
    <property type="molecule type" value="Genomic_DNA"/>
</dbReference>
<comment type="caution">
    <text evidence="3">The sequence shown here is derived from an EMBL/GenBank/DDBJ whole genome shotgun (WGS) entry which is preliminary data.</text>
</comment>
<dbReference type="VEuPathDB" id="ToxoDB:TGDOM2_277860C"/>